<dbReference type="EMBL" id="CAKKNE010000003">
    <property type="protein sequence ID" value="CAH0372702.1"/>
    <property type="molecule type" value="Genomic_DNA"/>
</dbReference>
<feature type="compositionally biased region" description="Low complexity" evidence="1">
    <location>
        <begin position="56"/>
        <end position="65"/>
    </location>
</feature>
<evidence type="ECO:0000313" key="3">
    <source>
        <dbReference type="EMBL" id="CAH0372702.1"/>
    </source>
</evidence>
<evidence type="ECO:0000259" key="2">
    <source>
        <dbReference type="PROSITE" id="PS50126"/>
    </source>
</evidence>
<feature type="compositionally biased region" description="Basic residues" evidence="1">
    <location>
        <begin position="44"/>
        <end position="55"/>
    </location>
</feature>
<dbReference type="OrthoDB" id="1918363at2759"/>
<comment type="caution">
    <text evidence="3">The sequence shown here is derived from an EMBL/GenBank/DDBJ whole genome shotgun (WGS) entry which is preliminary data.</text>
</comment>
<feature type="region of interest" description="Disordered" evidence="1">
    <location>
        <begin position="1"/>
        <end position="125"/>
    </location>
</feature>
<dbReference type="SUPFAM" id="SSF50249">
    <property type="entry name" value="Nucleic acid-binding proteins"/>
    <property type="match status" value="2"/>
</dbReference>
<feature type="region of interest" description="Disordered" evidence="1">
    <location>
        <begin position="325"/>
        <end position="373"/>
    </location>
</feature>
<feature type="compositionally biased region" description="Basic and acidic residues" evidence="1">
    <location>
        <begin position="201"/>
        <end position="247"/>
    </location>
</feature>
<dbReference type="PANTHER" id="PTHR15838:SF3">
    <property type="entry name" value="PROTEIN PIGMENT DEFECTIVE 338, CHLOROPLASTIC"/>
    <property type="match status" value="1"/>
</dbReference>
<name>A0A8J2SS95_9STRA</name>
<dbReference type="InterPro" id="IPR012340">
    <property type="entry name" value="NA-bd_OB-fold"/>
</dbReference>
<feature type="region of interest" description="Disordered" evidence="1">
    <location>
        <begin position="283"/>
        <end position="303"/>
    </location>
</feature>
<feature type="compositionally biased region" description="Low complexity" evidence="1">
    <location>
        <begin position="76"/>
        <end position="91"/>
    </location>
</feature>
<proteinExistence type="predicted"/>
<dbReference type="PANTHER" id="PTHR15838">
    <property type="entry name" value="NUCLEOLAR PROTEIN OF 40 KDA"/>
    <property type="match status" value="1"/>
</dbReference>
<feature type="region of interest" description="Disordered" evidence="1">
    <location>
        <begin position="187"/>
        <end position="264"/>
    </location>
</feature>
<feature type="compositionally biased region" description="Pro residues" evidence="1">
    <location>
        <begin position="250"/>
        <end position="261"/>
    </location>
</feature>
<feature type="domain" description="S1 motif" evidence="2">
    <location>
        <begin position="125"/>
        <end position="174"/>
    </location>
</feature>
<evidence type="ECO:0000313" key="4">
    <source>
        <dbReference type="Proteomes" id="UP000789595"/>
    </source>
</evidence>
<dbReference type="PROSITE" id="PS50126">
    <property type="entry name" value="S1"/>
    <property type="match status" value="3"/>
</dbReference>
<protein>
    <recommendedName>
        <fullName evidence="2">S1 motif domain-containing protein</fullName>
    </recommendedName>
</protein>
<feature type="domain" description="S1 motif" evidence="2">
    <location>
        <begin position="378"/>
        <end position="445"/>
    </location>
</feature>
<feature type="compositionally biased region" description="Low complexity" evidence="1">
    <location>
        <begin position="355"/>
        <end position="370"/>
    </location>
</feature>
<gene>
    <name evidence="3" type="ORF">PECAL_3P27160</name>
</gene>
<dbReference type="GO" id="GO:0003723">
    <property type="term" value="F:RNA binding"/>
    <property type="evidence" value="ECO:0007669"/>
    <property type="project" value="TreeGrafter"/>
</dbReference>
<feature type="compositionally biased region" description="Low complexity" evidence="1">
    <location>
        <begin position="1"/>
        <end position="43"/>
    </location>
</feature>
<dbReference type="Proteomes" id="UP000789595">
    <property type="component" value="Unassembled WGS sequence"/>
</dbReference>
<sequence length="509" mass="53720">MAASPDPAAASPAGGWRAAATAPAGSSAPPARPVRSSRSSSRSASRRSGRFRRPGSHSASPSSRPRSPPPWRRARGFANRGRGASPSSRSRSPPRPRRNGVAMARAPTGPSPPALATAARPPRVGNVVDGTIDRYDTPHGAIVVAEGLSLEGLIPLAGMARRRLPAGTPVRVRVAYSFPAGCPSHRWRWEGTMHGVPQPADRGRDRGASRGFDRSRSRDLDHGSRPLRGYDDDRDGRSFDRRDDDRAAAPPRPPPRCPPPGTLIDGVVDRVRACGAFVRVPGDFSDGLLPTSQQDQTARPGDRVRVRVMDNKGAKKWSCTTRDVRTRPPLSERAGVPSAPAVADSRNDQHPASQAGAGAERTDAGATAGDDAPHVEEGGIYAGACSKVAPYGAFVSLDRGGEGLLHRSKCGTDATGARRVPAKGDRIFVRVLQIKDDGKVAFSTLGLDAATGLPDEGAIAIEIDVGAPRNKGTKVRKVAKKRPQVDAPVDDFGIKSFAEVMAEKRRGGP</sequence>
<accession>A0A8J2SS95</accession>
<dbReference type="GO" id="GO:0043489">
    <property type="term" value="P:RNA stabilization"/>
    <property type="evidence" value="ECO:0007669"/>
    <property type="project" value="TreeGrafter"/>
</dbReference>
<reference evidence="3" key="1">
    <citation type="submission" date="2021-11" db="EMBL/GenBank/DDBJ databases">
        <authorList>
            <consortium name="Genoscope - CEA"/>
            <person name="William W."/>
        </authorList>
    </citation>
    <scope>NUCLEOTIDE SEQUENCE</scope>
</reference>
<dbReference type="Gene3D" id="2.40.50.140">
    <property type="entry name" value="Nucleic acid-binding proteins"/>
    <property type="match status" value="2"/>
</dbReference>
<dbReference type="InterPro" id="IPR003029">
    <property type="entry name" value="S1_domain"/>
</dbReference>
<dbReference type="Pfam" id="PF00575">
    <property type="entry name" value="S1"/>
    <property type="match status" value="1"/>
</dbReference>
<dbReference type="AlphaFoldDB" id="A0A8J2SS95"/>
<evidence type="ECO:0000256" key="1">
    <source>
        <dbReference type="SAM" id="MobiDB-lite"/>
    </source>
</evidence>
<keyword evidence="4" id="KW-1185">Reference proteome</keyword>
<feature type="domain" description="S1 motif" evidence="2">
    <location>
        <begin position="261"/>
        <end position="333"/>
    </location>
</feature>
<organism evidence="3 4">
    <name type="scientific">Pelagomonas calceolata</name>
    <dbReference type="NCBI Taxonomy" id="35677"/>
    <lineage>
        <taxon>Eukaryota</taxon>
        <taxon>Sar</taxon>
        <taxon>Stramenopiles</taxon>
        <taxon>Ochrophyta</taxon>
        <taxon>Pelagophyceae</taxon>
        <taxon>Pelagomonadales</taxon>
        <taxon>Pelagomonadaceae</taxon>
        <taxon>Pelagomonas</taxon>
    </lineage>
</organism>
<dbReference type="SMART" id="SM00316">
    <property type="entry name" value="S1"/>
    <property type="match status" value="3"/>
</dbReference>